<feature type="non-terminal residue" evidence="7">
    <location>
        <position position="147"/>
    </location>
</feature>
<dbReference type="PROSITE" id="PS00421">
    <property type="entry name" value="TM4_1"/>
    <property type="match status" value="1"/>
</dbReference>
<organism evidence="7">
    <name type="scientific">Arion vulgaris</name>
    <dbReference type="NCBI Taxonomy" id="1028688"/>
    <lineage>
        <taxon>Eukaryota</taxon>
        <taxon>Metazoa</taxon>
        <taxon>Spiralia</taxon>
        <taxon>Lophotrochozoa</taxon>
        <taxon>Mollusca</taxon>
        <taxon>Gastropoda</taxon>
        <taxon>Heterobranchia</taxon>
        <taxon>Euthyneura</taxon>
        <taxon>Panpulmonata</taxon>
        <taxon>Eupulmonata</taxon>
        <taxon>Stylommatophora</taxon>
        <taxon>Helicina</taxon>
        <taxon>Arionoidea</taxon>
        <taxon>Arionidae</taxon>
        <taxon>Arion</taxon>
    </lineage>
</organism>
<protein>
    <recommendedName>
        <fullName evidence="8">Tetraspanin</fullName>
    </recommendedName>
</protein>
<evidence type="ECO:0000256" key="6">
    <source>
        <dbReference type="SAM" id="Phobius"/>
    </source>
</evidence>
<evidence type="ECO:0008006" key="8">
    <source>
        <dbReference type="Google" id="ProtNLM"/>
    </source>
</evidence>
<feature type="transmembrane region" description="Helical" evidence="6">
    <location>
        <begin position="82"/>
        <end position="108"/>
    </location>
</feature>
<feature type="transmembrane region" description="Helical" evidence="6">
    <location>
        <begin position="43"/>
        <end position="62"/>
    </location>
</feature>
<evidence type="ECO:0000256" key="1">
    <source>
        <dbReference type="ARBA" id="ARBA00004141"/>
    </source>
</evidence>
<keyword evidence="4 6" id="KW-1133">Transmembrane helix</keyword>
<dbReference type="InterPro" id="IPR018503">
    <property type="entry name" value="Tetraspanin_CS"/>
</dbReference>
<feature type="transmembrane region" description="Helical" evidence="6">
    <location>
        <begin position="115"/>
        <end position="139"/>
    </location>
</feature>
<keyword evidence="5 6" id="KW-0472">Membrane</keyword>
<evidence type="ECO:0000256" key="4">
    <source>
        <dbReference type="ARBA" id="ARBA00022989"/>
    </source>
</evidence>
<evidence type="ECO:0000256" key="3">
    <source>
        <dbReference type="ARBA" id="ARBA00022692"/>
    </source>
</evidence>
<dbReference type="Pfam" id="PF00335">
    <property type="entry name" value="Tetraspanin"/>
    <property type="match status" value="1"/>
</dbReference>
<evidence type="ECO:0000256" key="5">
    <source>
        <dbReference type="ARBA" id="ARBA00023136"/>
    </source>
</evidence>
<evidence type="ECO:0000256" key="2">
    <source>
        <dbReference type="ARBA" id="ARBA00006840"/>
    </source>
</evidence>
<dbReference type="PANTHER" id="PTHR19282">
    <property type="entry name" value="TETRASPANIN"/>
    <property type="match status" value="1"/>
</dbReference>
<dbReference type="PRINTS" id="PR00259">
    <property type="entry name" value="TMFOUR"/>
</dbReference>
<evidence type="ECO:0000313" key="7">
    <source>
        <dbReference type="EMBL" id="CEK57227.1"/>
    </source>
</evidence>
<dbReference type="EMBL" id="HACG01010362">
    <property type="protein sequence ID" value="CEK57227.1"/>
    <property type="molecule type" value="Transcribed_RNA"/>
</dbReference>
<accession>A0A0B6YM12</accession>
<comment type="subcellular location">
    <subcellularLocation>
        <location evidence="1">Membrane</location>
        <topology evidence="1">Multi-pass membrane protein</topology>
    </subcellularLocation>
</comment>
<gene>
    <name evidence="7" type="primary">ORF29606</name>
</gene>
<name>A0A0B6YM12_9EUPU</name>
<keyword evidence="3 6" id="KW-0812">Transmembrane</keyword>
<dbReference type="GO" id="GO:0005886">
    <property type="term" value="C:plasma membrane"/>
    <property type="evidence" value="ECO:0007669"/>
    <property type="project" value="TreeGrafter"/>
</dbReference>
<reference evidence="7" key="1">
    <citation type="submission" date="2014-12" db="EMBL/GenBank/DDBJ databases">
        <title>Insight into the proteome of Arion vulgaris.</title>
        <authorList>
            <person name="Aradska J."/>
            <person name="Bulat T."/>
            <person name="Smidak R."/>
            <person name="Sarate P."/>
            <person name="Gangsoo J."/>
            <person name="Sialana F."/>
            <person name="Bilban M."/>
            <person name="Lubec G."/>
        </authorList>
    </citation>
    <scope>NUCLEOTIDE SEQUENCE</scope>
    <source>
        <tissue evidence="7">Skin</tissue>
    </source>
</reference>
<proteinExistence type="inferred from homology"/>
<dbReference type="InterPro" id="IPR018499">
    <property type="entry name" value="Tetraspanin/Peripherin"/>
</dbReference>
<dbReference type="PANTHER" id="PTHR19282:SF544">
    <property type="entry name" value="TETRASPANIN"/>
    <property type="match status" value="1"/>
</dbReference>
<comment type="similarity">
    <text evidence="2">Belongs to the tetraspanin (TM4SF) family.</text>
</comment>
<sequence length="147" mass="16060">MGIRADEKGSCTLNQYGYDDLVMNEDEKMGLTRCGKFLKYSMFLFNAVILIAGCGILGFGVYARTSENRMIQVSSILGTHYYSTLSLVLIIAGGVVIVISFLGCCGAIKEVRCMLGTFFVLLVLLLLSMVVGAIVIYVYRDNIGDVI</sequence>
<dbReference type="AlphaFoldDB" id="A0A0B6YM12"/>